<dbReference type="Pfam" id="PF09334">
    <property type="entry name" value="tRNA-synt_1g"/>
    <property type="match status" value="1"/>
</dbReference>
<dbReference type="HOGENOM" id="CLU_009710_9_0_1"/>
<dbReference type="RefSeq" id="XP_003687563.1">
    <property type="nucleotide sequence ID" value="XM_003687515.1"/>
</dbReference>
<evidence type="ECO:0000256" key="4">
    <source>
        <dbReference type="ARBA" id="ARBA00022741"/>
    </source>
</evidence>
<comment type="similarity">
    <text evidence="1 10">Belongs to the class-I aminoacyl-tRNA synthetase family.</text>
</comment>
<keyword evidence="7 10" id="KW-0030">Aminoacyl-tRNA synthetase</keyword>
<dbReference type="FunFam" id="2.170.220.10:FF:000002">
    <property type="entry name" value="Methionine--tRNA ligase"/>
    <property type="match status" value="1"/>
</dbReference>
<dbReference type="InterPro" id="IPR001412">
    <property type="entry name" value="aa-tRNA-synth_I_CS"/>
</dbReference>
<dbReference type="EMBL" id="HE612865">
    <property type="protein sequence ID" value="CCE65129.1"/>
    <property type="molecule type" value="Genomic_DNA"/>
</dbReference>
<evidence type="ECO:0000256" key="2">
    <source>
        <dbReference type="ARBA" id="ARBA00012838"/>
    </source>
</evidence>
<accession>G8BY78</accession>
<dbReference type="GeneID" id="11532980"/>
<evidence type="ECO:0000256" key="3">
    <source>
        <dbReference type="ARBA" id="ARBA00022598"/>
    </source>
</evidence>
<dbReference type="SUPFAM" id="SSF47323">
    <property type="entry name" value="Anticodon-binding domain of a subclass of class I aminoacyl-tRNA synthetases"/>
    <property type="match status" value="1"/>
</dbReference>
<keyword evidence="3 10" id="KW-0436">Ligase</keyword>
<dbReference type="CDD" id="cd00814">
    <property type="entry name" value="MetRS_core"/>
    <property type="match status" value="1"/>
</dbReference>
<evidence type="ECO:0000256" key="7">
    <source>
        <dbReference type="ARBA" id="ARBA00023146"/>
    </source>
</evidence>
<organism evidence="12 13">
    <name type="scientific">Tetrapisispora phaffii (strain ATCC 24235 / CBS 4417 / NBRC 1672 / NRRL Y-8282 / UCD 70-5)</name>
    <name type="common">Yeast</name>
    <name type="synonym">Fabospora phaffii</name>
    <dbReference type="NCBI Taxonomy" id="1071381"/>
    <lineage>
        <taxon>Eukaryota</taxon>
        <taxon>Fungi</taxon>
        <taxon>Dikarya</taxon>
        <taxon>Ascomycota</taxon>
        <taxon>Saccharomycotina</taxon>
        <taxon>Saccharomycetes</taxon>
        <taxon>Saccharomycetales</taxon>
        <taxon>Saccharomycetaceae</taxon>
        <taxon>Tetrapisispora</taxon>
    </lineage>
</organism>
<dbReference type="GO" id="GO:0005524">
    <property type="term" value="F:ATP binding"/>
    <property type="evidence" value="ECO:0007669"/>
    <property type="project" value="UniProtKB-KW"/>
</dbReference>
<reference evidence="12 13" key="1">
    <citation type="journal article" date="2011" name="Proc. Natl. Acad. Sci. U.S.A.">
        <title>Evolutionary erosion of yeast sex chromosomes by mating-type switching accidents.</title>
        <authorList>
            <person name="Gordon J.L."/>
            <person name="Armisen D."/>
            <person name="Proux-Wera E."/>
            <person name="Oheigeartaigh S.S."/>
            <person name="Byrne K.P."/>
            <person name="Wolfe K.H."/>
        </authorList>
    </citation>
    <scope>NUCLEOTIDE SEQUENCE [LARGE SCALE GENOMIC DNA]</scope>
    <source>
        <strain evidence="13">ATCC 24235 / CBS 4417 / NBRC 1672 / NRRL Y-8282 / UCD 70-5</strain>
    </source>
</reference>
<gene>
    <name evidence="12" type="primary">TPHA0J03090</name>
    <name evidence="12" type="ordered locus">TPHA_0J03090</name>
</gene>
<dbReference type="Gene3D" id="3.40.50.620">
    <property type="entry name" value="HUPs"/>
    <property type="match status" value="1"/>
</dbReference>
<dbReference type="eggNOG" id="KOG0436">
    <property type="taxonomic scope" value="Eukaryota"/>
</dbReference>
<dbReference type="NCBIfam" id="TIGR00398">
    <property type="entry name" value="metG"/>
    <property type="match status" value="1"/>
</dbReference>
<evidence type="ECO:0000313" key="13">
    <source>
        <dbReference type="Proteomes" id="UP000005666"/>
    </source>
</evidence>
<evidence type="ECO:0000256" key="1">
    <source>
        <dbReference type="ARBA" id="ARBA00005594"/>
    </source>
</evidence>
<dbReference type="EC" id="6.1.1.10" evidence="2"/>
<feature type="domain" description="Methionyl/Leucyl tRNA synthetase" evidence="11">
    <location>
        <begin position="15"/>
        <end position="398"/>
    </location>
</feature>
<dbReference type="PANTHER" id="PTHR43326">
    <property type="entry name" value="METHIONYL-TRNA SYNTHETASE"/>
    <property type="match status" value="1"/>
</dbReference>
<dbReference type="AlphaFoldDB" id="G8BY78"/>
<keyword evidence="6 10" id="KW-0648">Protein biosynthesis</keyword>
<dbReference type="Gene3D" id="2.170.220.10">
    <property type="match status" value="1"/>
</dbReference>
<sequence>MRLNRLRRLSTRVAHVTSPIYYPNAKPHLGHLYSNLLCDVTHKWKTLNKTQSLFTTGTDEHGFKIQNASEKNGYKDPKLFVNTLYKEFVLLNEKGKINYTRFIRTTDEDHIESVKKLWELCWNNGFIYKGEHVGWYSISDETFYPESKVIKDPKSPDKYINTESYNEVSYHSEINYFFKLTAFRERLIEYINNNPAFIYPESKKDQILNELKNSNNIQDLSVSRPATRLHWGITVPNDPDQKIYVWFDALCNYITSIGGIDKLKNDELATDLLHQPANKDCTVHPSKTWWINTTHVIGKDIMKFHAIYWPSFLMAAGLPLNKQIIIHSHWLCNGVKMSKSLGNVVDPIEMIDYYGADTLRWFLLENSQLEEDGNFQEEKLYEAREMFVSKWGNLINRCCGKKFNISRAVSDITSKQNPEKYIKGQFLNDVDIVRQIDSIFEKLNKLPQIMDDKLQKYDTSSLLREIWGILFDANTLMQHSAPWKMTPTQQDCIIFICTETTRILSILCQPIIHSFCNKFLDKLEISKDRRSIDYIKFASDKSYGLNSNLSQKGVPIERVPKRQL</sequence>
<dbReference type="PRINTS" id="PR01041">
    <property type="entry name" value="TRNASYNTHMET"/>
</dbReference>
<evidence type="ECO:0000313" key="12">
    <source>
        <dbReference type="EMBL" id="CCE65129.1"/>
    </source>
</evidence>
<dbReference type="InterPro" id="IPR014758">
    <property type="entry name" value="Met-tRNA_synth"/>
</dbReference>
<protein>
    <recommendedName>
        <fullName evidence="8">Methionine--tRNA ligase, mitochondrial</fullName>
        <ecNumber evidence="2">6.1.1.10</ecNumber>
    </recommendedName>
    <alternativeName>
        <fullName evidence="9">Methionyl-tRNA synthetase</fullName>
    </alternativeName>
</protein>
<keyword evidence="5 10" id="KW-0067">ATP-binding</keyword>
<name>G8BY78_TETPH</name>
<dbReference type="OMA" id="MDTQAFC"/>
<dbReference type="InterPro" id="IPR015413">
    <property type="entry name" value="Methionyl/Leucyl_tRNA_Synth"/>
</dbReference>
<dbReference type="InterPro" id="IPR033911">
    <property type="entry name" value="MetRS_core"/>
</dbReference>
<evidence type="ECO:0000256" key="9">
    <source>
        <dbReference type="ARBA" id="ARBA00030904"/>
    </source>
</evidence>
<dbReference type="SUPFAM" id="SSF52374">
    <property type="entry name" value="Nucleotidylyl transferase"/>
    <property type="match status" value="1"/>
</dbReference>
<evidence type="ECO:0000256" key="6">
    <source>
        <dbReference type="ARBA" id="ARBA00022917"/>
    </source>
</evidence>
<dbReference type="Gene3D" id="1.10.730.10">
    <property type="entry name" value="Isoleucyl-tRNA Synthetase, Domain 1"/>
    <property type="match status" value="1"/>
</dbReference>
<dbReference type="STRING" id="1071381.G8BY78"/>
<dbReference type="InterPro" id="IPR014729">
    <property type="entry name" value="Rossmann-like_a/b/a_fold"/>
</dbReference>
<evidence type="ECO:0000256" key="8">
    <source>
        <dbReference type="ARBA" id="ARBA00026124"/>
    </source>
</evidence>
<dbReference type="GO" id="GO:0005739">
    <property type="term" value="C:mitochondrion"/>
    <property type="evidence" value="ECO:0007669"/>
    <property type="project" value="EnsemblFungi"/>
</dbReference>
<dbReference type="KEGG" id="tpf:TPHA_0J03090"/>
<keyword evidence="4 10" id="KW-0547">Nucleotide-binding</keyword>
<dbReference type="InterPro" id="IPR023457">
    <property type="entry name" value="Met-tRNA_synth_2"/>
</dbReference>
<evidence type="ECO:0000256" key="10">
    <source>
        <dbReference type="RuleBase" id="RU363039"/>
    </source>
</evidence>
<evidence type="ECO:0000259" key="11">
    <source>
        <dbReference type="Pfam" id="PF09334"/>
    </source>
</evidence>
<dbReference type="PANTHER" id="PTHR43326:SF1">
    <property type="entry name" value="METHIONINE--TRNA LIGASE, MITOCHONDRIAL"/>
    <property type="match status" value="1"/>
</dbReference>
<proteinExistence type="inferred from homology"/>
<dbReference type="Proteomes" id="UP000005666">
    <property type="component" value="Chromosome 10"/>
</dbReference>
<dbReference type="GO" id="GO:0006431">
    <property type="term" value="P:methionyl-tRNA aminoacylation"/>
    <property type="evidence" value="ECO:0007669"/>
    <property type="project" value="EnsemblFungi"/>
</dbReference>
<dbReference type="PROSITE" id="PS00178">
    <property type="entry name" value="AA_TRNA_LIGASE_I"/>
    <property type="match status" value="1"/>
</dbReference>
<evidence type="ECO:0000256" key="5">
    <source>
        <dbReference type="ARBA" id="ARBA00022840"/>
    </source>
</evidence>
<keyword evidence="13" id="KW-1185">Reference proteome</keyword>
<dbReference type="InterPro" id="IPR009080">
    <property type="entry name" value="tRNAsynth_Ia_anticodon-bd"/>
</dbReference>
<dbReference type="GO" id="GO:0004825">
    <property type="term" value="F:methionine-tRNA ligase activity"/>
    <property type="evidence" value="ECO:0007669"/>
    <property type="project" value="UniProtKB-EC"/>
</dbReference>
<dbReference type="OrthoDB" id="24670at2759"/>